<evidence type="ECO:0000313" key="1">
    <source>
        <dbReference type="EMBL" id="SVB49085.1"/>
    </source>
</evidence>
<organism evidence="1">
    <name type="scientific">marine metagenome</name>
    <dbReference type="NCBI Taxonomy" id="408172"/>
    <lineage>
        <taxon>unclassified sequences</taxon>
        <taxon>metagenomes</taxon>
        <taxon>ecological metagenomes</taxon>
    </lineage>
</organism>
<dbReference type="AlphaFoldDB" id="A0A382EF28"/>
<reference evidence="1" key="1">
    <citation type="submission" date="2018-05" db="EMBL/GenBank/DDBJ databases">
        <authorList>
            <person name="Lanie J.A."/>
            <person name="Ng W.-L."/>
            <person name="Kazmierczak K.M."/>
            <person name="Andrzejewski T.M."/>
            <person name="Davidsen T.M."/>
            <person name="Wayne K.J."/>
            <person name="Tettelin H."/>
            <person name="Glass J.I."/>
            <person name="Rusch D."/>
            <person name="Podicherti R."/>
            <person name="Tsui H.-C.T."/>
            <person name="Winkler M.E."/>
        </authorList>
    </citation>
    <scope>NUCLEOTIDE SEQUENCE</scope>
</reference>
<protein>
    <submittedName>
        <fullName evidence="1">Uncharacterized protein</fullName>
    </submittedName>
</protein>
<accession>A0A382EF28</accession>
<sequence>MYGAERLALEQRLSLRSEDRGTGAAA</sequence>
<feature type="non-terminal residue" evidence="1">
    <location>
        <position position="26"/>
    </location>
</feature>
<dbReference type="EMBL" id="UINC01044102">
    <property type="protein sequence ID" value="SVB49085.1"/>
    <property type="molecule type" value="Genomic_DNA"/>
</dbReference>
<name>A0A382EF28_9ZZZZ</name>
<gene>
    <name evidence="1" type="ORF">METZ01_LOCUS201939</name>
</gene>
<proteinExistence type="predicted"/>